<protein>
    <recommendedName>
        <fullName evidence="6">FAD-binding domain-containing protein</fullName>
    </recommendedName>
</protein>
<proteinExistence type="inferred from homology"/>
<dbReference type="GO" id="GO:0071949">
    <property type="term" value="F:FAD binding"/>
    <property type="evidence" value="ECO:0007669"/>
    <property type="project" value="InterPro"/>
</dbReference>
<comment type="caution">
    <text evidence="7">The sequence shown here is derived from an EMBL/GenBank/DDBJ whole genome shotgun (WGS) entry which is preliminary data.</text>
</comment>
<sequence length="743" mass="83548">MAPFKVIIIGGSVAGLTLANILERYGIEYILLEKYNDIAPQLGASIGILPYGSMVLDQLGVEEKISSMCERVETQQMFGPDGECLNIEPGFGQLLADLAGYKFSFLDRRELIQALYDNLHDKSKVYVSKELVKVDHLDREVRVITKDGTIFTGDIVVGADGVHSQTREEMWKIAEAEDPSYGSQRLADSISCTYRCMFGISDCPEDIPKETGFKSFHKNHSYLCQSGREGKFYFFAFIKNPQKTVGRSIPRYTADDERAVVDDYGEDIIRPGLTFSDIYQRRRHAVLVPLQEYVLDRCFYKRAILIGDSFHKFNPLTGQGGNSAIEDAALLGDLLKEALDKDSRPTSSTIQAEFAEFERKRRPRTNLLRDGASSLQALEALETPLLELMALRVMRKMSSDKLAPIFAEICSPCHILRYLPEPSRKGVVARDEDIVAKPSKRGLPATIVWVAILAFIASLSLLTPRHKLLENEGRVVSDVLQLYTFMLTVAVNVLWTVESYRPSFSFGPLHSAIPYILACTVVRWKIILTIYYIIFILSSRPRSFYYPNPRAIDIRAVEFLPTGLLIAYIPPIIWAVIKSSGSLTAARLFPAAHLALPMAVYLGLKISKKDPPQSNIPELLYGNRDIPYLLKSYNITFFAAASLHVLVLSQVAFQFPDMSSLAMAVSSTEGAKLTVLSLIIMVWCFFTTWDLHRTCIIRTRYFSDICYLCVSFLFFGPAAALISMWKRREIALEKSRRGKRGAL</sequence>
<keyword evidence="5" id="KW-0812">Transmembrane</keyword>
<feature type="transmembrane region" description="Helical" evidence="5">
    <location>
        <begin position="704"/>
        <end position="725"/>
    </location>
</feature>
<comment type="similarity">
    <text evidence="1">Belongs to the paxM FAD-dependent monooxygenase family.</text>
</comment>
<feature type="transmembrane region" description="Helical" evidence="5">
    <location>
        <begin position="583"/>
        <end position="604"/>
    </location>
</feature>
<feature type="domain" description="FAD-binding" evidence="6">
    <location>
        <begin position="5"/>
        <end position="171"/>
    </location>
</feature>
<feature type="transmembrane region" description="Helical" evidence="5">
    <location>
        <begin position="633"/>
        <end position="653"/>
    </location>
</feature>
<evidence type="ECO:0000313" key="8">
    <source>
        <dbReference type="Proteomes" id="UP000653565"/>
    </source>
</evidence>
<organism evidence="7 8">
    <name type="scientific">Aspergillus fumigatiaffinis</name>
    <dbReference type="NCBI Taxonomy" id="340414"/>
    <lineage>
        <taxon>Eukaryota</taxon>
        <taxon>Fungi</taxon>
        <taxon>Dikarya</taxon>
        <taxon>Ascomycota</taxon>
        <taxon>Pezizomycotina</taxon>
        <taxon>Eurotiomycetes</taxon>
        <taxon>Eurotiomycetidae</taxon>
        <taxon>Eurotiales</taxon>
        <taxon>Aspergillaceae</taxon>
        <taxon>Aspergillus</taxon>
        <taxon>Aspergillus subgen. Fumigati</taxon>
    </lineage>
</organism>
<dbReference type="InterPro" id="IPR002938">
    <property type="entry name" value="FAD-bd"/>
</dbReference>
<accession>A0A8H4HBG1</accession>
<evidence type="ECO:0000313" key="7">
    <source>
        <dbReference type="EMBL" id="KAF4242818.1"/>
    </source>
</evidence>
<reference evidence="7" key="2">
    <citation type="submission" date="2020-04" db="EMBL/GenBank/DDBJ databases">
        <authorList>
            <person name="Santos R.A.C."/>
            <person name="Steenwyk J.L."/>
            <person name="Rivero-Menendez O."/>
            <person name="Mead M.E."/>
            <person name="Silva L.P."/>
            <person name="Bastos R.W."/>
            <person name="Alastruey-Izquierdo A."/>
            <person name="Goldman G.H."/>
            <person name="Rokas A."/>
        </authorList>
    </citation>
    <scope>NUCLEOTIDE SEQUENCE</scope>
    <source>
        <strain evidence="7">CNM-CM6805</strain>
    </source>
</reference>
<keyword evidence="8" id="KW-1185">Reference proteome</keyword>
<dbReference type="InterPro" id="IPR036188">
    <property type="entry name" value="FAD/NAD-bd_sf"/>
</dbReference>
<dbReference type="PANTHER" id="PTHR47356:SF2">
    <property type="entry name" value="FAD-BINDING DOMAIN-CONTAINING PROTEIN-RELATED"/>
    <property type="match status" value="1"/>
</dbReference>
<dbReference type="SUPFAM" id="SSF51905">
    <property type="entry name" value="FAD/NAD(P)-binding domain"/>
    <property type="match status" value="1"/>
</dbReference>
<evidence type="ECO:0000256" key="4">
    <source>
        <dbReference type="ARBA" id="ARBA00023002"/>
    </source>
</evidence>
<dbReference type="Proteomes" id="UP000653565">
    <property type="component" value="Unassembled WGS sequence"/>
</dbReference>
<keyword evidence="4" id="KW-0560">Oxidoreductase</keyword>
<keyword evidence="2" id="KW-0285">Flavoprotein</keyword>
<evidence type="ECO:0000256" key="3">
    <source>
        <dbReference type="ARBA" id="ARBA00022827"/>
    </source>
</evidence>
<keyword evidence="5" id="KW-1133">Transmembrane helix</keyword>
<dbReference type="InterPro" id="IPR050562">
    <property type="entry name" value="FAD_mOase_fung"/>
</dbReference>
<evidence type="ECO:0000259" key="6">
    <source>
        <dbReference type="Pfam" id="PF01494"/>
    </source>
</evidence>
<dbReference type="OrthoDB" id="10029326at2759"/>
<gene>
    <name evidence="7" type="ORF">CNMCM6805_002442</name>
</gene>
<dbReference type="PRINTS" id="PR00420">
    <property type="entry name" value="RNGMNOXGNASE"/>
</dbReference>
<dbReference type="Pfam" id="PF01494">
    <property type="entry name" value="FAD_binding_3"/>
    <property type="match status" value="2"/>
</dbReference>
<dbReference type="Gene3D" id="3.50.50.60">
    <property type="entry name" value="FAD/NAD(P)-binding domain"/>
    <property type="match status" value="1"/>
</dbReference>
<evidence type="ECO:0000256" key="2">
    <source>
        <dbReference type="ARBA" id="ARBA00022630"/>
    </source>
</evidence>
<feature type="transmembrane region" description="Helical" evidence="5">
    <location>
        <begin position="475"/>
        <end position="495"/>
    </location>
</feature>
<evidence type="ECO:0000256" key="5">
    <source>
        <dbReference type="SAM" id="Phobius"/>
    </source>
</evidence>
<dbReference type="GO" id="GO:0004497">
    <property type="term" value="F:monooxygenase activity"/>
    <property type="evidence" value="ECO:0007669"/>
    <property type="project" value="InterPro"/>
</dbReference>
<feature type="transmembrane region" description="Helical" evidence="5">
    <location>
        <begin position="515"/>
        <end position="538"/>
    </location>
</feature>
<feature type="domain" description="FAD-binding" evidence="6">
    <location>
        <begin position="285"/>
        <end position="340"/>
    </location>
</feature>
<evidence type="ECO:0000256" key="1">
    <source>
        <dbReference type="ARBA" id="ARBA00007992"/>
    </source>
</evidence>
<keyword evidence="5" id="KW-0472">Membrane</keyword>
<name>A0A8H4HBG1_9EURO</name>
<dbReference type="AlphaFoldDB" id="A0A8H4HBG1"/>
<reference evidence="7" key="1">
    <citation type="journal article" date="2020" name="bioRxiv">
        <title>Genomic and phenotypic heterogeneity of clinical isolates of the human pathogens Aspergillus fumigatus, Aspergillus lentulus and Aspergillus fumigatiaffinis.</title>
        <authorList>
            <person name="dos Santos R.A.C."/>
            <person name="Steenwyk J.L."/>
            <person name="Rivero-Menendez O."/>
            <person name="Mead M.E."/>
            <person name="Silva L.P."/>
            <person name="Bastos R.W."/>
            <person name="Alastruey-Izquierdo A."/>
            <person name="Goldman G.H."/>
            <person name="Rokas A."/>
        </authorList>
    </citation>
    <scope>NUCLEOTIDE SEQUENCE</scope>
    <source>
        <strain evidence="7">CNM-CM6805</strain>
    </source>
</reference>
<feature type="transmembrane region" description="Helical" evidence="5">
    <location>
        <begin position="673"/>
        <end position="692"/>
    </location>
</feature>
<dbReference type="PANTHER" id="PTHR47356">
    <property type="entry name" value="FAD-DEPENDENT MONOOXYGENASE ASQG-RELATED"/>
    <property type="match status" value="1"/>
</dbReference>
<feature type="transmembrane region" description="Helical" evidence="5">
    <location>
        <begin position="559"/>
        <end position="577"/>
    </location>
</feature>
<dbReference type="EMBL" id="JAAAPX010000015">
    <property type="protein sequence ID" value="KAF4242818.1"/>
    <property type="molecule type" value="Genomic_DNA"/>
</dbReference>
<keyword evidence="3" id="KW-0274">FAD</keyword>
<feature type="transmembrane region" description="Helical" evidence="5">
    <location>
        <begin position="443"/>
        <end position="463"/>
    </location>
</feature>